<keyword evidence="6" id="KW-0547">Nucleotide-binding</keyword>
<dbReference type="Pfam" id="PF00176">
    <property type="entry name" value="SNF2-rel_dom"/>
    <property type="match status" value="1"/>
</dbReference>
<dbReference type="GO" id="GO:0008270">
    <property type="term" value="F:zinc ion binding"/>
    <property type="evidence" value="ECO:0007669"/>
    <property type="project" value="UniProtKB-KW"/>
</dbReference>
<dbReference type="Gene3D" id="3.40.50.10810">
    <property type="entry name" value="Tandem AAA-ATPase domain"/>
    <property type="match status" value="1"/>
</dbReference>
<evidence type="ECO:0000313" key="7">
    <source>
        <dbReference type="Proteomes" id="UP000184526"/>
    </source>
</evidence>
<evidence type="ECO:0000256" key="2">
    <source>
        <dbReference type="PROSITE-ProRule" id="PRU00325"/>
    </source>
</evidence>
<dbReference type="InterPro" id="IPR013663">
    <property type="entry name" value="Helicase_SWF/SNF/SWI_bac"/>
</dbReference>
<organism evidence="6 7">
    <name type="scientific">Clostridium collagenovorans DSM 3089</name>
    <dbReference type="NCBI Taxonomy" id="1121306"/>
    <lineage>
        <taxon>Bacteria</taxon>
        <taxon>Bacillati</taxon>
        <taxon>Bacillota</taxon>
        <taxon>Clostridia</taxon>
        <taxon>Eubacteriales</taxon>
        <taxon>Clostridiaceae</taxon>
        <taxon>Clostridium</taxon>
    </lineage>
</organism>
<dbReference type="InterPro" id="IPR000330">
    <property type="entry name" value="SNF2_N"/>
</dbReference>
<dbReference type="SMART" id="SM00490">
    <property type="entry name" value="HELICc"/>
    <property type="match status" value="1"/>
</dbReference>
<keyword evidence="7" id="KW-1185">Reference proteome</keyword>
<dbReference type="PROSITE" id="PS51194">
    <property type="entry name" value="HELICASE_CTER"/>
    <property type="match status" value="1"/>
</dbReference>
<evidence type="ECO:0000259" key="4">
    <source>
        <dbReference type="PROSITE" id="PS51192"/>
    </source>
</evidence>
<dbReference type="CDD" id="cd18012">
    <property type="entry name" value="DEXQc_arch_SWI2_SNF2"/>
    <property type="match status" value="1"/>
</dbReference>
<protein>
    <submittedName>
        <fullName evidence="6">Helicase conserved C-terminal domain-containing protein</fullName>
    </submittedName>
</protein>
<dbReference type="InterPro" id="IPR001650">
    <property type="entry name" value="Helicase_C-like"/>
</dbReference>
<dbReference type="InterPro" id="IPR014001">
    <property type="entry name" value="Helicase_ATP-bd"/>
</dbReference>
<dbReference type="PROSITE" id="PS51192">
    <property type="entry name" value="HELICASE_ATP_BIND_1"/>
    <property type="match status" value="1"/>
</dbReference>
<dbReference type="STRING" id="1121306.SAMN02745196_00811"/>
<keyword evidence="2" id="KW-0479">Metal-binding</keyword>
<evidence type="ECO:0000259" key="5">
    <source>
        <dbReference type="PROSITE" id="PS51194"/>
    </source>
</evidence>
<dbReference type="InterPro" id="IPR049730">
    <property type="entry name" value="SNF2/RAD54-like_C"/>
</dbReference>
<keyword evidence="2" id="KW-0862">Zinc</keyword>
<dbReference type="InterPro" id="IPR007527">
    <property type="entry name" value="Znf_SWIM"/>
</dbReference>
<name>A0A1M5U1N7_9CLOT</name>
<keyword evidence="6" id="KW-0347">Helicase</keyword>
<dbReference type="GO" id="GO:0005524">
    <property type="term" value="F:ATP binding"/>
    <property type="evidence" value="ECO:0007669"/>
    <property type="project" value="InterPro"/>
</dbReference>
<evidence type="ECO:0000259" key="3">
    <source>
        <dbReference type="PROSITE" id="PS50966"/>
    </source>
</evidence>
<feature type="domain" description="Helicase C-terminal" evidence="5">
    <location>
        <begin position="801"/>
        <end position="966"/>
    </location>
</feature>
<feature type="domain" description="SWIM-type" evidence="3">
    <location>
        <begin position="59"/>
        <end position="103"/>
    </location>
</feature>
<keyword evidence="1" id="KW-0378">Hydrolase</keyword>
<dbReference type="PANTHER" id="PTHR10799">
    <property type="entry name" value="SNF2/RAD54 HELICASE FAMILY"/>
    <property type="match status" value="1"/>
</dbReference>
<dbReference type="Gene3D" id="3.40.50.300">
    <property type="entry name" value="P-loop containing nucleotide triphosphate hydrolases"/>
    <property type="match status" value="1"/>
</dbReference>
<dbReference type="AlphaFoldDB" id="A0A1M5U1N7"/>
<dbReference type="Pfam" id="PF00271">
    <property type="entry name" value="Helicase_C"/>
    <property type="match status" value="1"/>
</dbReference>
<feature type="domain" description="Helicase ATP-binding" evidence="4">
    <location>
        <begin position="535"/>
        <end position="692"/>
    </location>
</feature>
<evidence type="ECO:0000313" key="6">
    <source>
        <dbReference type="EMBL" id="SHH56947.1"/>
    </source>
</evidence>
<gene>
    <name evidence="6" type="ORF">SAMN02745196_00811</name>
</gene>
<reference evidence="6 7" key="1">
    <citation type="submission" date="2016-11" db="EMBL/GenBank/DDBJ databases">
        <authorList>
            <person name="Jaros S."/>
            <person name="Januszkiewicz K."/>
            <person name="Wedrychowicz H."/>
        </authorList>
    </citation>
    <scope>NUCLEOTIDE SEQUENCE [LARGE SCALE GENOMIC DNA]</scope>
    <source>
        <strain evidence="6 7">DSM 3089</strain>
    </source>
</reference>
<dbReference type="GO" id="GO:0016787">
    <property type="term" value="F:hydrolase activity"/>
    <property type="evidence" value="ECO:0007669"/>
    <property type="project" value="UniProtKB-KW"/>
</dbReference>
<dbReference type="SUPFAM" id="SSF52540">
    <property type="entry name" value="P-loop containing nucleoside triphosphate hydrolases"/>
    <property type="match status" value="2"/>
</dbReference>
<keyword evidence="2" id="KW-0863">Zinc-finger</keyword>
<dbReference type="PROSITE" id="PS50966">
    <property type="entry name" value="ZF_SWIM"/>
    <property type="match status" value="1"/>
</dbReference>
<dbReference type="CDD" id="cd18793">
    <property type="entry name" value="SF2_C_SNF"/>
    <property type="match status" value="1"/>
</dbReference>
<evidence type="ECO:0000256" key="1">
    <source>
        <dbReference type="ARBA" id="ARBA00022801"/>
    </source>
</evidence>
<dbReference type="Proteomes" id="UP000184526">
    <property type="component" value="Unassembled WGS sequence"/>
</dbReference>
<proteinExistence type="predicted"/>
<dbReference type="EMBL" id="FQXP01000003">
    <property type="protein sequence ID" value="SHH56947.1"/>
    <property type="molecule type" value="Genomic_DNA"/>
</dbReference>
<keyword evidence="6" id="KW-0067">ATP-binding</keyword>
<sequence>MKLKDIESIILKHSSNFMIEEGKKLYKEDVVGKIKGKNIEDIYHIYGQIKENQDTTIVTHIKINKIKDELEGVKCTCNNFKVVSKGKSNFICEHIIATMYKFLYLKGVRQSEFSKPQLKTLDKRSSTALERIKRKIENRNVYYESGYGIGREIFRISQDKLKDYLIKIDAKRIKFTYDTLEIIAPVLNKDLPLSFTLKMRDNKIVLTTHKRLPKFLDNKGEVVLFNNELYITNKKQMELYLPLYKKFKSQGEILYSKNIDNYNKLINLLSRISKEIHIREELREFVKGNSKPKLYLIKKNNDIYCKAYVNYGDRHINILEKESGRYDLLRDESREVILSMKLERYGFIKDEGKFKFLGSDEDLFSILKDTSSGIYEIGEVSFNEEFKNIKIYDSSYLNIKFYKEDNNFIVSCFGSCSEESTLQDIYESYKLGRKFYKDKENNFIDLKAPGIKEFFYMIEALDIDLCKKEEYICENKLFCFKELYEKNNFNFMKDNESLKELQSIFLKIQNINERTPKNFKGELRAYQLKGLNWLKSISTLGMGGILADDMGLGKTIQCIAFILSEKYKKSLIVCPTSLIYNWRAEFKSFAPSISVGILHGDKKKRIDTIKDIENYDVVLTTYGTLKSDIELYNELNFDYLIIDEAQNIKNSKAIISRTVKKIQAKVKFALTGTPIENNLLELRSIFDFVMPGYLGSEKKFQEKFIFSGEEGIERLRILIRPFLLRRSKDMVLKELPDKIERKHFVEMEMKQNRLYNSLVKRVTEELNENNKIEVFSYLTKLRQICLDPSLVVPSYNEESCKITYTMELLKKNNKENKKTILFSQFTSVLDKLENHLNSETIKFLRIDGSTKSKDRLEIANKFNNEEDIKVILISLKAGGTGLNLTSANVVVHFDPWWNPAVEDQATDRAHRIGQKNIVEVVKLITRNTIEEKIILMQENKKQLIDSIITGELHSSSYINKLCREDIIELFSES</sequence>
<dbReference type="RefSeq" id="WP_072830284.1">
    <property type="nucleotide sequence ID" value="NZ_FQXP01000003.1"/>
</dbReference>
<dbReference type="InterPro" id="IPR038718">
    <property type="entry name" value="SNF2-like_sf"/>
</dbReference>
<dbReference type="Pfam" id="PF08455">
    <property type="entry name" value="SNF2_assoc"/>
    <property type="match status" value="1"/>
</dbReference>
<accession>A0A1M5U1N7</accession>
<dbReference type="InterPro" id="IPR027417">
    <property type="entry name" value="P-loop_NTPase"/>
</dbReference>
<dbReference type="SMART" id="SM00487">
    <property type="entry name" value="DEXDc"/>
    <property type="match status" value="1"/>
</dbReference>
<dbReference type="GO" id="GO:0004386">
    <property type="term" value="F:helicase activity"/>
    <property type="evidence" value="ECO:0007669"/>
    <property type="project" value="UniProtKB-KW"/>
</dbReference>